<comment type="function">
    <text evidence="12">Lignin degradation and detoxification of lignin-derived products.</text>
</comment>
<keyword evidence="6 12" id="KW-0964">Secreted</keyword>
<evidence type="ECO:0000256" key="10">
    <source>
        <dbReference type="ARBA" id="ARBA00023008"/>
    </source>
</evidence>
<dbReference type="EMBL" id="CM026428">
    <property type="protein sequence ID" value="KAG0566483.1"/>
    <property type="molecule type" value="Genomic_DNA"/>
</dbReference>
<evidence type="ECO:0000259" key="13">
    <source>
        <dbReference type="Pfam" id="PF00394"/>
    </source>
</evidence>
<dbReference type="InterPro" id="IPR034285">
    <property type="entry name" value="CuRO_2_LCC"/>
</dbReference>
<dbReference type="InterPro" id="IPR008972">
    <property type="entry name" value="Cupredoxin"/>
</dbReference>
<feature type="domain" description="Plastocyanin-like" evidence="13">
    <location>
        <begin position="180"/>
        <end position="332"/>
    </location>
</feature>
<evidence type="ECO:0000256" key="9">
    <source>
        <dbReference type="ARBA" id="ARBA00023002"/>
    </source>
</evidence>
<dbReference type="PANTHER" id="PTHR11709">
    <property type="entry name" value="MULTI-COPPER OXIDASE"/>
    <property type="match status" value="1"/>
</dbReference>
<evidence type="ECO:0000256" key="8">
    <source>
        <dbReference type="ARBA" id="ARBA00022737"/>
    </source>
</evidence>
<evidence type="ECO:0000259" key="14">
    <source>
        <dbReference type="Pfam" id="PF07731"/>
    </source>
</evidence>
<protein>
    <recommendedName>
        <fullName evidence="4 12">Laccase</fullName>
        <ecNumber evidence="4 12">1.10.3.2</ecNumber>
    </recommendedName>
    <alternativeName>
        <fullName evidence="12">Benzenediol:oxygen oxidoreductase</fullName>
    </alternativeName>
    <alternativeName>
        <fullName evidence="12">Diphenol oxidase</fullName>
    </alternativeName>
    <alternativeName>
        <fullName evidence="12">Urishiol oxidase</fullName>
    </alternativeName>
</protein>
<dbReference type="EC" id="1.10.3.2" evidence="4 12"/>
<keyword evidence="11 12" id="KW-0439">Lignin degradation</keyword>
<dbReference type="InterPro" id="IPR011707">
    <property type="entry name" value="Cu-oxidase-like_N"/>
</dbReference>
<dbReference type="InterPro" id="IPR045087">
    <property type="entry name" value="Cu-oxidase_fam"/>
</dbReference>
<comment type="catalytic activity">
    <reaction evidence="1 12">
        <text>4 hydroquinone + O2 = 4 benzosemiquinone + 2 H2O</text>
        <dbReference type="Rhea" id="RHEA:11276"/>
        <dbReference type="ChEBI" id="CHEBI:15377"/>
        <dbReference type="ChEBI" id="CHEBI:15379"/>
        <dbReference type="ChEBI" id="CHEBI:17594"/>
        <dbReference type="ChEBI" id="CHEBI:17977"/>
        <dbReference type="EC" id="1.10.3.2"/>
    </reaction>
</comment>
<evidence type="ECO:0000259" key="15">
    <source>
        <dbReference type="Pfam" id="PF07732"/>
    </source>
</evidence>
<dbReference type="GO" id="GO:0046274">
    <property type="term" value="P:lignin catabolic process"/>
    <property type="evidence" value="ECO:0007669"/>
    <property type="project" value="UniProtKB-KW"/>
</dbReference>
<keyword evidence="7 12" id="KW-0479">Metal-binding</keyword>
<comment type="cofactor">
    <cofactor evidence="12">
        <name>Cu cation</name>
        <dbReference type="ChEBI" id="CHEBI:23378"/>
    </cofactor>
    <text evidence="12">Binds 4 Cu cations per monomer.</text>
</comment>
<dbReference type="PROSITE" id="PS00080">
    <property type="entry name" value="MULTICOPPER_OXIDASE2"/>
    <property type="match status" value="1"/>
</dbReference>
<evidence type="ECO:0000256" key="11">
    <source>
        <dbReference type="ARBA" id="ARBA00023185"/>
    </source>
</evidence>
<evidence type="ECO:0000256" key="12">
    <source>
        <dbReference type="RuleBase" id="RU361119"/>
    </source>
</evidence>
<dbReference type="AlphaFoldDB" id="A0A8T0H5B0"/>
<feature type="domain" description="Plastocyanin-like" evidence="15">
    <location>
        <begin position="54"/>
        <end position="168"/>
    </location>
</feature>
<dbReference type="CDD" id="cd13897">
    <property type="entry name" value="CuRO_3_LCC_plant"/>
    <property type="match status" value="1"/>
</dbReference>
<dbReference type="CDD" id="cd13875">
    <property type="entry name" value="CuRO_2_LCC_plant"/>
    <property type="match status" value="1"/>
</dbReference>
<accession>A0A8T0H5B0</accession>
<organism evidence="16 17">
    <name type="scientific">Ceratodon purpureus</name>
    <name type="common">Fire moss</name>
    <name type="synonym">Dicranum purpureum</name>
    <dbReference type="NCBI Taxonomy" id="3225"/>
    <lineage>
        <taxon>Eukaryota</taxon>
        <taxon>Viridiplantae</taxon>
        <taxon>Streptophyta</taxon>
        <taxon>Embryophyta</taxon>
        <taxon>Bryophyta</taxon>
        <taxon>Bryophytina</taxon>
        <taxon>Bryopsida</taxon>
        <taxon>Dicranidae</taxon>
        <taxon>Pseudoditrichales</taxon>
        <taxon>Ditrichaceae</taxon>
        <taxon>Ceratodon</taxon>
    </lineage>
</organism>
<dbReference type="InterPro" id="IPR033138">
    <property type="entry name" value="Cu_oxidase_CS"/>
</dbReference>
<dbReference type="InterPro" id="IPR001117">
    <property type="entry name" value="Cu-oxidase_2nd"/>
</dbReference>
<dbReference type="PANTHER" id="PTHR11709:SF522">
    <property type="entry name" value="LACCASE-4"/>
    <property type="match status" value="1"/>
</dbReference>
<keyword evidence="10 12" id="KW-0186">Copper</keyword>
<evidence type="ECO:0000256" key="4">
    <source>
        <dbReference type="ARBA" id="ARBA00012297"/>
    </source>
</evidence>
<evidence type="ECO:0000256" key="3">
    <source>
        <dbReference type="ARBA" id="ARBA00010609"/>
    </source>
</evidence>
<keyword evidence="9 12" id="KW-0560">Oxidoreductase</keyword>
<dbReference type="Pfam" id="PF07732">
    <property type="entry name" value="Cu-oxidase_3"/>
    <property type="match status" value="1"/>
</dbReference>
<dbReference type="Pfam" id="PF07731">
    <property type="entry name" value="Cu-oxidase_2"/>
    <property type="match status" value="1"/>
</dbReference>
<dbReference type="GO" id="GO:0005507">
    <property type="term" value="F:copper ion binding"/>
    <property type="evidence" value="ECO:0007669"/>
    <property type="project" value="InterPro"/>
</dbReference>
<name>A0A8T0H5B0_CERPU</name>
<dbReference type="InterPro" id="IPR034289">
    <property type="entry name" value="CuRO_3_LCC"/>
</dbReference>
<dbReference type="PROSITE" id="PS00079">
    <property type="entry name" value="MULTICOPPER_OXIDASE1"/>
    <property type="match status" value="1"/>
</dbReference>
<evidence type="ECO:0000256" key="7">
    <source>
        <dbReference type="ARBA" id="ARBA00022723"/>
    </source>
</evidence>
<dbReference type="CDD" id="cd13849">
    <property type="entry name" value="CuRO_1_LCC_plant"/>
    <property type="match status" value="1"/>
</dbReference>
<keyword evidence="8 12" id="KW-0677">Repeat</keyword>
<evidence type="ECO:0000256" key="2">
    <source>
        <dbReference type="ARBA" id="ARBA00004271"/>
    </source>
</evidence>
<dbReference type="Proteomes" id="UP000822688">
    <property type="component" value="Chromosome 7"/>
</dbReference>
<proteinExistence type="inferred from homology"/>
<keyword evidence="5 12" id="KW-0052">Apoplast</keyword>
<dbReference type="SUPFAM" id="SSF49503">
    <property type="entry name" value="Cupredoxins"/>
    <property type="match status" value="3"/>
</dbReference>
<feature type="domain" description="Plastocyanin-like" evidence="14">
    <location>
        <begin position="453"/>
        <end position="584"/>
    </location>
</feature>
<dbReference type="GO" id="GO:0048046">
    <property type="term" value="C:apoplast"/>
    <property type="evidence" value="ECO:0007669"/>
    <property type="project" value="UniProtKB-SubCell"/>
</dbReference>
<keyword evidence="12" id="KW-0732">Signal</keyword>
<dbReference type="Gene3D" id="2.60.40.420">
    <property type="entry name" value="Cupredoxins - blue copper proteins"/>
    <property type="match status" value="3"/>
</dbReference>
<dbReference type="NCBIfam" id="TIGR03389">
    <property type="entry name" value="laccase"/>
    <property type="match status" value="1"/>
</dbReference>
<feature type="chain" id="PRO_5035961973" description="Laccase" evidence="12">
    <location>
        <begin position="32"/>
        <end position="625"/>
    </location>
</feature>
<dbReference type="InterPro" id="IPR002355">
    <property type="entry name" value="Cu_oxidase_Cu_BS"/>
</dbReference>
<evidence type="ECO:0000256" key="1">
    <source>
        <dbReference type="ARBA" id="ARBA00000349"/>
    </source>
</evidence>
<dbReference type="InterPro" id="IPR034288">
    <property type="entry name" value="CuRO_1_LCC"/>
</dbReference>
<sequence length="625" mass="69848">MEFGYRHSGVILGARSCRLLILLTCLAIFYAQKVDCSGSAKTSEITTRYYNFTVDYANFTRLNHTKAMIVVNGQFPGPAIRAREGDFVVVNVTNLAASPVTIHWHGVKQMRTCWADGVPYITMCPIQQNKSFSHRFQLLNQTGTMWYHAHISWLRASVHGPIVLQPRKSQRYPFVSPHQEITIMLGEWWNDNVEDVIEYALARGGGYNVSDALTINGQPGFLYNFSSEDAHKVTVTSGQTYLLRLVNSCLNFGLFFAVANHSLNVVQLDSAYVEPFTMNTVLIAPGQSLDALLTANQSTGRYYMAASPYSVPDPAYVPFPEIPTTARLEYEGSSHVHTVHMPTFPAHNDTSFRRHFDSLQKGMNTTYQTLDVPQDVDKHIFFTVGYGLDSASSCRPFKKCIAGYEGQYRIIGTVNNISFVVPNNTRRSLLEYAYMRDHGESVSTSALNLAFPSQPQKTYNYTGAALPLSQWFSKKETKLSVINFNASVQIILQNTNVVQFETHPFHLHGYSFYIVGRGTGNYDPETSPATFNLVNPPLRNTFGVPHRGWLAIRFRADNPGVWLFHCHFEIHTSWGMETVFYVKEGTGTNETLEDPPADYPACVGGAADTTSSSTVSLAVVEDNSN</sequence>
<evidence type="ECO:0000313" key="17">
    <source>
        <dbReference type="Proteomes" id="UP000822688"/>
    </source>
</evidence>
<reference evidence="16" key="1">
    <citation type="submission" date="2020-06" db="EMBL/GenBank/DDBJ databases">
        <title>WGS assembly of Ceratodon purpureus strain R40.</title>
        <authorList>
            <person name="Carey S.B."/>
            <person name="Jenkins J."/>
            <person name="Shu S."/>
            <person name="Lovell J.T."/>
            <person name="Sreedasyam A."/>
            <person name="Maumus F."/>
            <person name="Tiley G.P."/>
            <person name="Fernandez-Pozo N."/>
            <person name="Barry K."/>
            <person name="Chen C."/>
            <person name="Wang M."/>
            <person name="Lipzen A."/>
            <person name="Daum C."/>
            <person name="Saski C.A."/>
            <person name="Payton A.C."/>
            <person name="Mcbreen J.C."/>
            <person name="Conrad R.E."/>
            <person name="Kollar L.M."/>
            <person name="Olsson S."/>
            <person name="Huttunen S."/>
            <person name="Landis J.B."/>
            <person name="Wickett N.J."/>
            <person name="Johnson M.G."/>
            <person name="Rensing S.A."/>
            <person name="Grimwood J."/>
            <person name="Schmutz J."/>
            <person name="Mcdaniel S.F."/>
        </authorList>
    </citation>
    <scope>NUCLEOTIDE SEQUENCE</scope>
    <source>
        <strain evidence="16">R40</strain>
    </source>
</reference>
<dbReference type="Pfam" id="PF00394">
    <property type="entry name" value="Cu-oxidase"/>
    <property type="match status" value="1"/>
</dbReference>
<comment type="similarity">
    <text evidence="3 12">Belongs to the multicopper oxidase family.</text>
</comment>
<dbReference type="GO" id="GO:0052716">
    <property type="term" value="F:hydroquinone:oxygen oxidoreductase activity"/>
    <property type="evidence" value="ECO:0007669"/>
    <property type="project" value="UniProtKB-EC"/>
</dbReference>
<gene>
    <name evidence="16" type="ORF">KC19_7G067400</name>
</gene>
<comment type="caution">
    <text evidence="16">The sequence shown here is derived from an EMBL/GenBank/DDBJ whole genome shotgun (WGS) entry which is preliminary data.</text>
</comment>
<keyword evidence="17" id="KW-1185">Reference proteome</keyword>
<feature type="signal peptide" evidence="12">
    <location>
        <begin position="1"/>
        <end position="31"/>
    </location>
</feature>
<evidence type="ECO:0000256" key="5">
    <source>
        <dbReference type="ARBA" id="ARBA00022523"/>
    </source>
</evidence>
<evidence type="ECO:0000256" key="6">
    <source>
        <dbReference type="ARBA" id="ARBA00022525"/>
    </source>
</evidence>
<evidence type="ECO:0000313" key="16">
    <source>
        <dbReference type="EMBL" id="KAG0566483.1"/>
    </source>
</evidence>
<dbReference type="InterPro" id="IPR011706">
    <property type="entry name" value="Cu-oxidase_C"/>
</dbReference>
<dbReference type="InterPro" id="IPR017761">
    <property type="entry name" value="Laccase"/>
</dbReference>
<comment type="subcellular location">
    <subcellularLocation>
        <location evidence="2 12">Secreted</location>
        <location evidence="2 12">Extracellular space</location>
        <location evidence="2 12">Apoplast</location>
    </subcellularLocation>
</comment>